<keyword evidence="4 5" id="KW-0472">Membrane</keyword>
<feature type="transmembrane region" description="Helical" evidence="5">
    <location>
        <begin position="206"/>
        <end position="226"/>
    </location>
</feature>
<dbReference type="EMBL" id="AOJH01000023">
    <property type="protein sequence ID" value="EMA67904.1"/>
    <property type="molecule type" value="Genomic_DNA"/>
</dbReference>
<dbReference type="PANTHER" id="PTHR32322">
    <property type="entry name" value="INNER MEMBRANE TRANSPORTER"/>
    <property type="match status" value="1"/>
</dbReference>
<feature type="transmembrane region" description="Helical" evidence="5">
    <location>
        <begin position="263"/>
        <end position="283"/>
    </location>
</feature>
<gene>
    <name evidence="7" type="ORF">C468_02866</name>
</gene>
<dbReference type="InterPro" id="IPR050638">
    <property type="entry name" value="AA-Vitamin_Transporters"/>
</dbReference>
<dbReference type="AlphaFoldDB" id="M0PED2"/>
<name>M0PED2_9EURY</name>
<evidence type="ECO:0000256" key="2">
    <source>
        <dbReference type="ARBA" id="ARBA00022692"/>
    </source>
</evidence>
<keyword evidence="8" id="KW-1185">Reference proteome</keyword>
<dbReference type="SUPFAM" id="SSF103481">
    <property type="entry name" value="Multidrug resistance efflux transporter EmrE"/>
    <property type="match status" value="2"/>
</dbReference>
<feature type="transmembrane region" description="Helical" evidence="5">
    <location>
        <begin position="84"/>
        <end position="104"/>
    </location>
</feature>
<protein>
    <recommendedName>
        <fullName evidence="6">EamA domain-containing protein</fullName>
    </recommendedName>
</protein>
<comment type="subcellular location">
    <subcellularLocation>
        <location evidence="1">Membrane</location>
        <topology evidence="1">Multi-pass membrane protein</topology>
    </subcellularLocation>
</comment>
<keyword evidence="2 5" id="KW-0812">Transmembrane</keyword>
<comment type="caution">
    <text evidence="7">The sequence shown here is derived from an EMBL/GenBank/DDBJ whole genome shotgun (WGS) entry which is preliminary data.</text>
</comment>
<evidence type="ECO:0000313" key="8">
    <source>
        <dbReference type="Proteomes" id="UP000011546"/>
    </source>
</evidence>
<dbReference type="OrthoDB" id="239604at2157"/>
<reference evidence="7 8" key="1">
    <citation type="journal article" date="2014" name="PLoS Genet.">
        <title>Phylogenetically driven sequencing of extremely halophilic archaea reveals strategies for static and dynamic osmo-response.</title>
        <authorList>
            <person name="Becker E.A."/>
            <person name="Seitzer P.M."/>
            <person name="Tritt A."/>
            <person name="Larsen D."/>
            <person name="Krusor M."/>
            <person name="Yao A.I."/>
            <person name="Wu D."/>
            <person name="Madern D."/>
            <person name="Eisen J.A."/>
            <person name="Darling A.E."/>
            <person name="Facciotti M.T."/>
        </authorList>
    </citation>
    <scope>NUCLEOTIDE SEQUENCE [LARGE SCALE GENOMIC DNA]</scope>
    <source>
        <strain evidence="7 8">JCM 14978</strain>
    </source>
</reference>
<proteinExistence type="predicted"/>
<dbReference type="InterPro" id="IPR037185">
    <property type="entry name" value="EmrE-like"/>
</dbReference>
<dbReference type="InterPro" id="IPR000620">
    <property type="entry name" value="EamA_dom"/>
</dbReference>
<feature type="transmembrane region" description="Helical" evidence="5">
    <location>
        <begin position="6"/>
        <end position="22"/>
    </location>
</feature>
<dbReference type="Proteomes" id="UP000011546">
    <property type="component" value="Unassembled WGS sequence"/>
</dbReference>
<feature type="domain" description="EamA" evidence="6">
    <location>
        <begin position="178"/>
        <end position="306"/>
    </location>
</feature>
<feature type="transmembrane region" description="Helical" evidence="5">
    <location>
        <begin position="238"/>
        <end position="257"/>
    </location>
</feature>
<evidence type="ECO:0000256" key="1">
    <source>
        <dbReference type="ARBA" id="ARBA00004141"/>
    </source>
</evidence>
<dbReference type="RefSeq" id="WP_008847335.1">
    <property type="nucleotide sequence ID" value="NZ_AOJH01000023.1"/>
</dbReference>
<accession>M0PED2</accession>
<feature type="transmembrane region" description="Helical" evidence="5">
    <location>
        <begin position="290"/>
        <end position="306"/>
    </location>
</feature>
<feature type="domain" description="EamA" evidence="6">
    <location>
        <begin position="3"/>
        <end position="157"/>
    </location>
</feature>
<dbReference type="Gene3D" id="1.10.3730.20">
    <property type="match status" value="1"/>
</dbReference>
<evidence type="ECO:0000256" key="4">
    <source>
        <dbReference type="ARBA" id="ARBA00023136"/>
    </source>
</evidence>
<evidence type="ECO:0000313" key="7">
    <source>
        <dbReference type="EMBL" id="EMA67904.1"/>
    </source>
</evidence>
<evidence type="ECO:0000259" key="6">
    <source>
        <dbReference type="Pfam" id="PF00892"/>
    </source>
</evidence>
<feature type="transmembrane region" description="Helical" evidence="5">
    <location>
        <begin position="29"/>
        <end position="47"/>
    </location>
</feature>
<keyword evidence="3 5" id="KW-1133">Transmembrane helix</keyword>
<dbReference type="PANTHER" id="PTHR32322:SF9">
    <property type="entry name" value="AMINO-ACID METABOLITE EFFLUX PUMP-RELATED"/>
    <property type="match status" value="1"/>
</dbReference>
<sequence>MDFGLVSAIGAAVVWGTYIFVLKRSFSGYPPAGLTVLINASAIAWFLPVTVATTDVSAIGAASGSGPTGAIERLVRAATDVDPAAVAVVAGTAAATAAAFVLFLRAIEEGDVSYVTPINKVVPMFVLPLEVLLLGEVLAPIQVAGVVVATAAVYVANYEPGSLIAPLVGAVHSRPAQLALVSAACYAVADLGKRVGLQELAIPGTLWVPLLLTGAGLILLPAAIRNPPAVTRADAPKFVAGGALVALGEHLTTIAFAALPASVASPVINTQAIIAVVLGGVILGERYFRVRLVAALLAVVGVGMIAL</sequence>
<evidence type="ECO:0000256" key="5">
    <source>
        <dbReference type="SAM" id="Phobius"/>
    </source>
</evidence>
<feature type="transmembrane region" description="Helical" evidence="5">
    <location>
        <begin position="125"/>
        <end position="156"/>
    </location>
</feature>
<dbReference type="STRING" id="1230456.C468_02866"/>
<dbReference type="PATRIC" id="fig|1230456.3.peg.547"/>
<dbReference type="Pfam" id="PF00892">
    <property type="entry name" value="EamA"/>
    <property type="match status" value="2"/>
</dbReference>
<dbReference type="GO" id="GO:0016020">
    <property type="term" value="C:membrane"/>
    <property type="evidence" value="ECO:0007669"/>
    <property type="project" value="UniProtKB-SubCell"/>
</dbReference>
<evidence type="ECO:0000256" key="3">
    <source>
        <dbReference type="ARBA" id="ARBA00022989"/>
    </source>
</evidence>
<organism evidence="7 8">
    <name type="scientific">Halorubrum kocurii JCM 14978</name>
    <dbReference type="NCBI Taxonomy" id="1230456"/>
    <lineage>
        <taxon>Archaea</taxon>
        <taxon>Methanobacteriati</taxon>
        <taxon>Methanobacteriota</taxon>
        <taxon>Stenosarchaea group</taxon>
        <taxon>Halobacteria</taxon>
        <taxon>Halobacteriales</taxon>
        <taxon>Haloferacaceae</taxon>
        <taxon>Halorubrum</taxon>
    </lineage>
</organism>